<keyword evidence="1" id="KW-0677">Repeat</keyword>
<dbReference type="RefSeq" id="WP_264286216.1">
    <property type="nucleotide sequence ID" value="NZ_JAOZEV010000003.1"/>
</dbReference>
<dbReference type="EMBL" id="JAOZEV010000003">
    <property type="protein sequence ID" value="MCV9931914.1"/>
    <property type="molecule type" value="Genomic_DNA"/>
</dbReference>
<name>A0A9X2ZIW9_9FLAO</name>
<evidence type="ECO:0000259" key="2">
    <source>
        <dbReference type="Pfam" id="PF25023"/>
    </source>
</evidence>
<dbReference type="InterPro" id="IPR050708">
    <property type="entry name" value="T6SS_VgrG/RHS"/>
</dbReference>
<dbReference type="InterPro" id="IPR056823">
    <property type="entry name" value="TEN-like_YD-shell"/>
</dbReference>
<dbReference type="PANTHER" id="PTHR32305">
    <property type="match status" value="1"/>
</dbReference>
<dbReference type="InterPro" id="IPR022385">
    <property type="entry name" value="Rhs_assc_core"/>
</dbReference>
<sequence length="260" mass="29491">MVYDKPEPIENLITWVYEEGSFVPTAKIIAKEKFSIVNDYIGRPVQVYSEVGELVWETDYDIYGGLKDLKGDRSFMPFRQLGQYEDVETGLYFNRHRYYSPDSGLYLSQDPLRLFGGSKLYSYVLDSNSQVDIFGLTVTPGQVGAYSDLVNASDVGDDLELHHIPQDKLGHLPRKDGIAVVMPKSEHAQTRTYKSKGRVTAQADSNRAFKDVLKDDLVDLRQIGGAKYDDSIKEIIKEYENKGMIKKGELTLRKIKIACK</sequence>
<protein>
    <submittedName>
        <fullName evidence="3">RHS repeat-associated core domain-containing protein</fullName>
    </submittedName>
</protein>
<dbReference type="NCBIfam" id="TIGR03696">
    <property type="entry name" value="Rhs_assc_core"/>
    <property type="match status" value="1"/>
</dbReference>
<feature type="domain" description="Teneurin-like YD-shell" evidence="2">
    <location>
        <begin position="11"/>
        <end position="110"/>
    </location>
</feature>
<evidence type="ECO:0000313" key="4">
    <source>
        <dbReference type="Proteomes" id="UP001151133"/>
    </source>
</evidence>
<reference evidence="3" key="1">
    <citation type="submission" date="2022-10" db="EMBL/GenBank/DDBJ databases">
        <title>Two novel species of Flavobacterium.</title>
        <authorList>
            <person name="Liu Q."/>
            <person name="Xin Y.-H."/>
        </authorList>
    </citation>
    <scope>NUCLEOTIDE SEQUENCE</scope>
    <source>
        <strain evidence="3">LS1R47</strain>
    </source>
</reference>
<dbReference type="Proteomes" id="UP001151133">
    <property type="component" value="Unassembled WGS sequence"/>
</dbReference>
<comment type="caution">
    <text evidence="3">The sequence shown here is derived from an EMBL/GenBank/DDBJ whole genome shotgun (WGS) entry which is preliminary data.</text>
</comment>
<dbReference type="AlphaFoldDB" id="A0A9X2ZIW9"/>
<dbReference type="Gene3D" id="2.180.10.10">
    <property type="entry name" value="RHS repeat-associated core"/>
    <property type="match status" value="1"/>
</dbReference>
<organism evidence="3 4">
    <name type="scientific">Flavobacterium frigoritolerans</name>
    <dbReference type="NCBI Taxonomy" id="2987686"/>
    <lineage>
        <taxon>Bacteria</taxon>
        <taxon>Pseudomonadati</taxon>
        <taxon>Bacteroidota</taxon>
        <taxon>Flavobacteriia</taxon>
        <taxon>Flavobacteriales</taxon>
        <taxon>Flavobacteriaceae</taxon>
        <taxon>Flavobacterium</taxon>
    </lineage>
</organism>
<gene>
    <name evidence="3" type="ORF">OIU80_06435</name>
</gene>
<dbReference type="PRINTS" id="PR00394">
    <property type="entry name" value="RHSPROTEIN"/>
</dbReference>
<accession>A0A9X2ZIW9</accession>
<evidence type="ECO:0000256" key="1">
    <source>
        <dbReference type="ARBA" id="ARBA00022737"/>
    </source>
</evidence>
<evidence type="ECO:0000313" key="3">
    <source>
        <dbReference type="EMBL" id="MCV9931914.1"/>
    </source>
</evidence>
<proteinExistence type="predicted"/>
<dbReference type="PANTHER" id="PTHR32305:SF15">
    <property type="entry name" value="PROTEIN RHSA-RELATED"/>
    <property type="match status" value="1"/>
</dbReference>
<dbReference type="Pfam" id="PF25023">
    <property type="entry name" value="TEN_YD-shell"/>
    <property type="match status" value="1"/>
</dbReference>
<keyword evidence="4" id="KW-1185">Reference proteome</keyword>